<dbReference type="EMBL" id="GBRH01223020">
    <property type="protein sequence ID" value="JAD74875.1"/>
    <property type="molecule type" value="Transcribed_RNA"/>
</dbReference>
<evidence type="ECO:0000313" key="1">
    <source>
        <dbReference type="EMBL" id="JAD74875.1"/>
    </source>
</evidence>
<accession>A0A0A9CNA2</accession>
<protein>
    <submittedName>
        <fullName evidence="1">Cl9125_1</fullName>
    </submittedName>
</protein>
<sequence length="95" mass="10375">MTHINNQSKASNHPYRRIRTNEHGFILVLIIDKQRLSINSISICGNLGRMSPTPNTSNLRSRSIAGASVPLHLWFSIKEVAPGAPAEGADAWAEA</sequence>
<reference evidence="1" key="2">
    <citation type="journal article" date="2015" name="Data Brief">
        <title>Shoot transcriptome of the giant reed, Arundo donax.</title>
        <authorList>
            <person name="Barrero R.A."/>
            <person name="Guerrero F.D."/>
            <person name="Moolhuijzen P."/>
            <person name="Goolsby J.A."/>
            <person name="Tidwell J."/>
            <person name="Bellgard S.E."/>
            <person name="Bellgard M.I."/>
        </authorList>
    </citation>
    <scope>NUCLEOTIDE SEQUENCE</scope>
    <source>
        <tissue evidence="1">Shoot tissue taken approximately 20 cm above the soil surface</tissue>
    </source>
</reference>
<dbReference type="AlphaFoldDB" id="A0A0A9CNA2"/>
<organism evidence="1">
    <name type="scientific">Arundo donax</name>
    <name type="common">Giant reed</name>
    <name type="synonym">Donax arundinaceus</name>
    <dbReference type="NCBI Taxonomy" id="35708"/>
    <lineage>
        <taxon>Eukaryota</taxon>
        <taxon>Viridiplantae</taxon>
        <taxon>Streptophyta</taxon>
        <taxon>Embryophyta</taxon>
        <taxon>Tracheophyta</taxon>
        <taxon>Spermatophyta</taxon>
        <taxon>Magnoliopsida</taxon>
        <taxon>Liliopsida</taxon>
        <taxon>Poales</taxon>
        <taxon>Poaceae</taxon>
        <taxon>PACMAD clade</taxon>
        <taxon>Arundinoideae</taxon>
        <taxon>Arundineae</taxon>
        <taxon>Arundo</taxon>
    </lineage>
</organism>
<name>A0A0A9CNA2_ARUDO</name>
<proteinExistence type="predicted"/>
<reference evidence="1" key="1">
    <citation type="submission" date="2014-09" db="EMBL/GenBank/DDBJ databases">
        <authorList>
            <person name="Magalhaes I.L.F."/>
            <person name="Oliveira U."/>
            <person name="Santos F.R."/>
            <person name="Vidigal T.H.D.A."/>
            <person name="Brescovit A.D."/>
            <person name="Santos A.J."/>
        </authorList>
    </citation>
    <scope>NUCLEOTIDE SEQUENCE</scope>
    <source>
        <tissue evidence="1">Shoot tissue taken approximately 20 cm above the soil surface</tissue>
    </source>
</reference>